<feature type="signal peptide" evidence="1">
    <location>
        <begin position="1"/>
        <end position="18"/>
    </location>
</feature>
<dbReference type="AlphaFoldDB" id="A0A4P7NUW7"/>
<evidence type="ECO:0000259" key="2">
    <source>
        <dbReference type="SMART" id="SM01111"/>
    </source>
</evidence>
<dbReference type="SUPFAM" id="SSF51322">
    <property type="entry name" value="Cyanovirin-N"/>
    <property type="match status" value="1"/>
</dbReference>
<dbReference type="PROSITE" id="PS51257">
    <property type="entry name" value="PROKAR_LIPOPROTEIN"/>
    <property type="match status" value="1"/>
</dbReference>
<dbReference type="InterPro" id="IPR036673">
    <property type="entry name" value="Cyanovirin-N_sf"/>
</dbReference>
<feature type="domain" description="Cyanovirin-N" evidence="2">
    <location>
        <begin position="21"/>
        <end position="114"/>
    </location>
</feature>
<feature type="chain" id="PRO_5020802552" description="Cyanovirin-N domain-containing protein" evidence="1">
    <location>
        <begin position="19"/>
        <end position="181"/>
    </location>
</feature>
<evidence type="ECO:0000256" key="1">
    <source>
        <dbReference type="SAM" id="SignalP"/>
    </source>
</evidence>
<protein>
    <recommendedName>
        <fullName evidence="2">Cyanovirin-N domain-containing protein</fullName>
    </recommendedName>
</protein>
<dbReference type="SMART" id="SM01111">
    <property type="entry name" value="CVNH"/>
    <property type="match status" value="1"/>
</dbReference>
<name>A0A4P7NUW7_PYROR</name>
<gene>
    <name evidence="3" type="ORF">PoMZ_13192</name>
</gene>
<proteinExistence type="predicted"/>
<dbReference type="EMBL" id="CP034210">
    <property type="protein sequence ID" value="QBZ66219.1"/>
    <property type="molecule type" value="Genomic_DNA"/>
</dbReference>
<dbReference type="Gene3D" id="2.30.60.10">
    <property type="entry name" value="Cyanovirin-N"/>
    <property type="match status" value="1"/>
</dbReference>
<keyword evidence="1" id="KW-0732">Signal</keyword>
<accession>A0A4P7NUW7</accession>
<evidence type="ECO:0000313" key="4">
    <source>
        <dbReference type="Proteomes" id="UP000294847"/>
    </source>
</evidence>
<reference evidence="3 4" key="1">
    <citation type="journal article" date="2019" name="Mol. Biol. Evol.">
        <title>Blast fungal genomes show frequent chromosomal changes, gene gains and losses, and effector gene turnover.</title>
        <authorList>
            <person name="Gomez Luciano L.B."/>
            <person name="Jason Tsai I."/>
            <person name="Chuma I."/>
            <person name="Tosa Y."/>
            <person name="Chen Y.H."/>
            <person name="Li J.Y."/>
            <person name="Li M.Y."/>
            <person name="Jade Lu M.Y."/>
            <person name="Nakayashiki H."/>
            <person name="Li W.H."/>
        </authorList>
    </citation>
    <scope>NUCLEOTIDE SEQUENCE [LARGE SCALE GENOMIC DNA]</scope>
    <source>
        <strain evidence="3">MZ5-1-6</strain>
    </source>
</reference>
<dbReference type="Proteomes" id="UP000294847">
    <property type="component" value="Chromosome 7"/>
</dbReference>
<organism evidence="3 4">
    <name type="scientific">Pyricularia oryzae</name>
    <name type="common">Rice blast fungus</name>
    <name type="synonym">Magnaporthe oryzae</name>
    <dbReference type="NCBI Taxonomy" id="318829"/>
    <lineage>
        <taxon>Eukaryota</taxon>
        <taxon>Fungi</taxon>
        <taxon>Dikarya</taxon>
        <taxon>Ascomycota</taxon>
        <taxon>Pezizomycotina</taxon>
        <taxon>Sordariomycetes</taxon>
        <taxon>Sordariomycetidae</taxon>
        <taxon>Magnaporthales</taxon>
        <taxon>Pyriculariaceae</taxon>
        <taxon>Pyricularia</taxon>
    </lineage>
</organism>
<evidence type="ECO:0000313" key="3">
    <source>
        <dbReference type="EMBL" id="QBZ66219.1"/>
    </source>
</evidence>
<dbReference type="InterPro" id="IPR011058">
    <property type="entry name" value="Cyanovirin-N"/>
</dbReference>
<sequence length="181" mass="19329">MKLSILATILLASSGVNAANGFASSCSNVALSGLILRGRCDEPGRFGVTPRQDTKLDVSKCFSLDGEGKISCKKGDIGACKCQLATNKSMTCNCNNSKGAKVQSDVDLVDPASLLRMRRFHTTIDPNRSYQVTYRKTLPNGGKATDAFGGRIDGRPICKVEWICPDLIEGCFEGGAIFKNA</sequence>